<dbReference type="AlphaFoldDB" id="A0A6C0CTC5"/>
<dbReference type="GO" id="GO:0005665">
    <property type="term" value="C:RNA polymerase II, core complex"/>
    <property type="evidence" value="ECO:0007669"/>
    <property type="project" value="TreeGrafter"/>
</dbReference>
<dbReference type="GO" id="GO:0005666">
    <property type="term" value="C:RNA polymerase III complex"/>
    <property type="evidence" value="ECO:0007669"/>
    <property type="project" value="TreeGrafter"/>
</dbReference>
<dbReference type="GO" id="GO:0003899">
    <property type="term" value="F:DNA-directed RNA polymerase activity"/>
    <property type="evidence" value="ECO:0007669"/>
    <property type="project" value="InterPro"/>
</dbReference>
<dbReference type="InterPro" id="IPR036161">
    <property type="entry name" value="RPB6/omega-like_sf"/>
</dbReference>
<keyword evidence="1" id="KW-0240">DNA-directed RNA polymerase</keyword>
<dbReference type="PANTHER" id="PTHR47227">
    <property type="entry name" value="DNA-DIRECTED RNA POLYMERASE SUBUNIT K"/>
    <property type="match status" value="1"/>
</dbReference>
<evidence type="ECO:0008006" key="4">
    <source>
        <dbReference type="Google" id="ProtNLM"/>
    </source>
</evidence>
<dbReference type="GO" id="GO:0006366">
    <property type="term" value="P:transcription by RNA polymerase II"/>
    <property type="evidence" value="ECO:0007669"/>
    <property type="project" value="TreeGrafter"/>
</dbReference>
<evidence type="ECO:0000256" key="1">
    <source>
        <dbReference type="ARBA" id="ARBA00022478"/>
    </source>
</evidence>
<dbReference type="GO" id="GO:0003677">
    <property type="term" value="F:DNA binding"/>
    <property type="evidence" value="ECO:0007669"/>
    <property type="project" value="InterPro"/>
</dbReference>
<dbReference type="InterPro" id="IPR006111">
    <property type="entry name" value="Rpo6/Rpb6"/>
</dbReference>
<reference evidence="3" key="1">
    <citation type="journal article" date="2020" name="Nature">
        <title>Giant virus diversity and host interactions through global metagenomics.</title>
        <authorList>
            <person name="Schulz F."/>
            <person name="Roux S."/>
            <person name="Paez-Espino D."/>
            <person name="Jungbluth S."/>
            <person name="Walsh D.A."/>
            <person name="Denef V.J."/>
            <person name="McMahon K.D."/>
            <person name="Konstantinidis K.T."/>
            <person name="Eloe-Fadrosh E.A."/>
            <person name="Kyrpides N.C."/>
            <person name="Woyke T."/>
        </authorList>
    </citation>
    <scope>NUCLEOTIDE SEQUENCE</scope>
    <source>
        <strain evidence="3">GVMAG-M-3300021963-12</strain>
    </source>
</reference>
<dbReference type="Gene3D" id="3.90.940.10">
    <property type="match status" value="1"/>
</dbReference>
<dbReference type="GO" id="GO:0042797">
    <property type="term" value="P:tRNA transcription by RNA polymerase III"/>
    <property type="evidence" value="ECO:0007669"/>
    <property type="project" value="TreeGrafter"/>
</dbReference>
<protein>
    <recommendedName>
        <fullName evidence="4">DNA-directed RNA polymerase</fullName>
    </recommendedName>
</protein>
<dbReference type="InterPro" id="IPR006110">
    <property type="entry name" value="Pol_omega/Rpo6/RPB6"/>
</dbReference>
<dbReference type="GO" id="GO:0005736">
    <property type="term" value="C:RNA polymerase I complex"/>
    <property type="evidence" value="ECO:0007669"/>
    <property type="project" value="TreeGrafter"/>
</dbReference>
<keyword evidence="2" id="KW-0804">Transcription</keyword>
<evidence type="ECO:0000256" key="2">
    <source>
        <dbReference type="ARBA" id="ARBA00023163"/>
    </source>
</evidence>
<dbReference type="PANTHER" id="PTHR47227:SF5">
    <property type="entry name" value="DNA-DIRECTED RNA POLYMERASES I, II, AND III SUBUNIT RPABC2"/>
    <property type="match status" value="1"/>
</dbReference>
<dbReference type="PIRSF" id="PIRSF000778">
    <property type="entry name" value="RpoK/RPB6"/>
    <property type="match status" value="1"/>
</dbReference>
<proteinExistence type="predicted"/>
<dbReference type="EMBL" id="MN739481">
    <property type="protein sequence ID" value="QHT07513.1"/>
    <property type="molecule type" value="Genomic_DNA"/>
</dbReference>
<accession>A0A6C0CTC5</accession>
<dbReference type="GO" id="GO:0006360">
    <property type="term" value="P:transcription by RNA polymerase I"/>
    <property type="evidence" value="ECO:0007669"/>
    <property type="project" value="TreeGrafter"/>
</dbReference>
<dbReference type="Pfam" id="PF01192">
    <property type="entry name" value="RNA_pol_Rpb6"/>
    <property type="match status" value="1"/>
</dbReference>
<evidence type="ECO:0000313" key="3">
    <source>
        <dbReference type="EMBL" id="QHT07513.1"/>
    </source>
</evidence>
<dbReference type="SMART" id="SM01409">
    <property type="entry name" value="RNA_pol_Rpb6"/>
    <property type="match status" value="1"/>
</dbReference>
<dbReference type="SUPFAM" id="SSF63562">
    <property type="entry name" value="RPB6/omega subunit-like"/>
    <property type="match status" value="1"/>
</dbReference>
<sequence>MEQLRESSKLLHPEVLSVTRQSIEDSQKEKRITLPYYSKYEYTVLLGTRAQQLAEGAKPLASLDGLIASSPDFPVNLAKKEILEQKLPFIIHRRLPNGVSEYWSAMELSVIW</sequence>
<organism evidence="3">
    <name type="scientific">viral metagenome</name>
    <dbReference type="NCBI Taxonomy" id="1070528"/>
    <lineage>
        <taxon>unclassified sequences</taxon>
        <taxon>metagenomes</taxon>
        <taxon>organismal metagenomes</taxon>
    </lineage>
</organism>
<name>A0A6C0CTC5_9ZZZZ</name>